<dbReference type="EMBL" id="CP002343">
    <property type="protein sequence ID" value="ADU49342.1"/>
    <property type="molecule type" value="Genomic_DNA"/>
</dbReference>
<dbReference type="HOGENOM" id="CLU_1473304_0_0_11"/>
<dbReference type="AlphaFoldDB" id="E6SA94"/>
<evidence type="ECO:0000313" key="3">
    <source>
        <dbReference type="Proteomes" id="UP000008914"/>
    </source>
</evidence>
<proteinExistence type="predicted"/>
<feature type="compositionally biased region" description="Low complexity" evidence="1">
    <location>
        <begin position="132"/>
        <end position="147"/>
    </location>
</feature>
<dbReference type="KEGG" id="ica:Intca_2841"/>
<dbReference type="eggNOG" id="ENOG503385P">
    <property type="taxonomic scope" value="Bacteria"/>
</dbReference>
<gene>
    <name evidence="2" type="ordered locus">Intca_2841</name>
</gene>
<feature type="compositionally biased region" description="Basic residues" evidence="1">
    <location>
        <begin position="153"/>
        <end position="170"/>
    </location>
</feature>
<protein>
    <submittedName>
        <fullName evidence="2">Uncharacterized protein</fullName>
    </submittedName>
</protein>
<dbReference type="Proteomes" id="UP000008914">
    <property type="component" value="Chromosome"/>
</dbReference>
<organism evidence="2 3">
    <name type="scientific">Intrasporangium calvum (strain ATCC 23552 / DSM 43043 / JCM 3097 / NBRC 12989 / NCIMB 10167 / NRRL B-3866 / 7 KIP)</name>
    <dbReference type="NCBI Taxonomy" id="710696"/>
    <lineage>
        <taxon>Bacteria</taxon>
        <taxon>Bacillati</taxon>
        <taxon>Actinomycetota</taxon>
        <taxon>Actinomycetes</taxon>
        <taxon>Micrococcales</taxon>
        <taxon>Intrasporangiaceae</taxon>
        <taxon>Intrasporangium</taxon>
    </lineage>
</organism>
<keyword evidence="3" id="KW-1185">Reference proteome</keyword>
<name>E6SA94_INTC7</name>
<feature type="region of interest" description="Disordered" evidence="1">
    <location>
        <begin position="132"/>
        <end position="183"/>
    </location>
</feature>
<evidence type="ECO:0000313" key="2">
    <source>
        <dbReference type="EMBL" id="ADU49342.1"/>
    </source>
</evidence>
<sequence length="183" mass="19108">MPAEGMAAVSTKTYRAEAVRWEKGWEVHIEGVGVTQSHSLAGTEQAARDYISSLYDLADNADFEVTVTPRLGEIAELVQTAKAKRNEADEANSAAAAAVRLVAAKLLAKGLSTADAATVLGVTKGRVSQLTSAGAATKRTSTATKAGPVRVTRGSKVHKARGASTTKHKKAEPDPKAAVRVSR</sequence>
<evidence type="ECO:0000256" key="1">
    <source>
        <dbReference type="SAM" id="MobiDB-lite"/>
    </source>
</evidence>
<reference evidence="2 3" key="1">
    <citation type="journal article" date="2010" name="Stand. Genomic Sci.">
        <title>Complete genome sequence of Intrasporangium calvum type strain (7 KIP).</title>
        <authorList>
            <person name="Del Rio T.G."/>
            <person name="Chertkov O."/>
            <person name="Yasawong M."/>
            <person name="Lucas S."/>
            <person name="Deshpande S."/>
            <person name="Cheng J.F."/>
            <person name="Detter C."/>
            <person name="Tapia R."/>
            <person name="Han C."/>
            <person name="Goodwin L."/>
            <person name="Pitluck S."/>
            <person name="Liolios K."/>
            <person name="Ivanova N."/>
            <person name="Mavromatis K."/>
            <person name="Pati A."/>
            <person name="Chen A."/>
            <person name="Palaniappan K."/>
            <person name="Land M."/>
            <person name="Hauser L."/>
            <person name="Chang Y.J."/>
            <person name="Jeffries C.D."/>
            <person name="Rohde M."/>
            <person name="Pukall R."/>
            <person name="Sikorski J."/>
            <person name="Goker M."/>
            <person name="Woyke T."/>
            <person name="Bristow J."/>
            <person name="Eisen J.A."/>
            <person name="Markowitz V."/>
            <person name="Hugenholtz P."/>
            <person name="Kyrpides N.C."/>
            <person name="Klenk H.P."/>
            <person name="Lapidus A."/>
        </authorList>
    </citation>
    <scope>NUCLEOTIDE SEQUENCE [LARGE SCALE GENOMIC DNA]</scope>
    <source>
        <strain evidence="3">ATCC 23552 / DSM 43043 / JCM 3097 / NBRC 12989 / 7 KIP</strain>
    </source>
</reference>
<accession>E6SA94</accession>